<evidence type="ECO:0000313" key="2">
    <source>
        <dbReference type="Proteomes" id="UP000237347"/>
    </source>
</evidence>
<dbReference type="AlphaFoldDB" id="A0AAW0LMD6"/>
<comment type="caution">
    <text evidence="1">The sequence shown here is derived from an EMBL/GenBank/DDBJ whole genome shotgun (WGS) entry which is preliminary data.</text>
</comment>
<dbReference type="Proteomes" id="UP000237347">
    <property type="component" value="Unassembled WGS sequence"/>
</dbReference>
<proteinExistence type="predicted"/>
<organism evidence="1 2">
    <name type="scientific">Quercus suber</name>
    <name type="common">Cork oak</name>
    <dbReference type="NCBI Taxonomy" id="58331"/>
    <lineage>
        <taxon>Eukaryota</taxon>
        <taxon>Viridiplantae</taxon>
        <taxon>Streptophyta</taxon>
        <taxon>Embryophyta</taxon>
        <taxon>Tracheophyta</taxon>
        <taxon>Spermatophyta</taxon>
        <taxon>Magnoliopsida</taxon>
        <taxon>eudicotyledons</taxon>
        <taxon>Gunneridae</taxon>
        <taxon>Pentapetalae</taxon>
        <taxon>rosids</taxon>
        <taxon>fabids</taxon>
        <taxon>Fagales</taxon>
        <taxon>Fagaceae</taxon>
        <taxon>Quercus</taxon>
    </lineage>
</organism>
<reference evidence="1 2" key="1">
    <citation type="journal article" date="2018" name="Sci. Data">
        <title>The draft genome sequence of cork oak.</title>
        <authorList>
            <person name="Ramos A.M."/>
            <person name="Usie A."/>
            <person name="Barbosa P."/>
            <person name="Barros P.M."/>
            <person name="Capote T."/>
            <person name="Chaves I."/>
            <person name="Simoes F."/>
            <person name="Abreu I."/>
            <person name="Carrasquinho I."/>
            <person name="Faro C."/>
            <person name="Guimaraes J.B."/>
            <person name="Mendonca D."/>
            <person name="Nobrega F."/>
            <person name="Rodrigues L."/>
            <person name="Saibo N.J.M."/>
            <person name="Varela M.C."/>
            <person name="Egas C."/>
            <person name="Matos J."/>
            <person name="Miguel C.M."/>
            <person name="Oliveira M.M."/>
            <person name="Ricardo C.P."/>
            <person name="Goncalves S."/>
        </authorList>
    </citation>
    <scope>NUCLEOTIDE SEQUENCE [LARGE SCALE GENOMIC DNA]</scope>
    <source>
        <strain evidence="2">cv. HL8</strain>
    </source>
</reference>
<sequence length="59" mass="6861">MFWTAPSRNAVPLVEPGCLLGDCHFFGCLFNHLLNTRELEFLIYKASYPYGAQLRRRKV</sequence>
<name>A0AAW0LMD6_QUESU</name>
<dbReference type="EMBL" id="PKMF04000080">
    <property type="protein sequence ID" value="KAK7852056.1"/>
    <property type="molecule type" value="Genomic_DNA"/>
</dbReference>
<gene>
    <name evidence="1" type="ORF">CFP56_040325</name>
</gene>
<keyword evidence="2" id="KW-1185">Reference proteome</keyword>
<evidence type="ECO:0000313" key="1">
    <source>
        <dbReference type="EMBL" id="KAK7852056.1"/>
    </source>
</evidence>
<accession>A0AAW0LMD6</accession>
<protein>
    <submittedName>
        <fullName evidence="1">Uncharacterized protein</fullName>
    </submittedName>
</protein>